<organism evidence="1 2">
    <name type="scientific">Rugamonas rubra</name>
    <dbReference type="NCBI Taxonomy" id="758825"/>
    <lineage>
        <taxon>Bacteria</taxon>
        <taxon>Pseudomonadati</taxon>
        <taxon>Pseudomonadota</taxon>
        <taxon>Betaproteobacteria</taxon>
        <taxon>Burkholderiales</taxon>
        <taxon>Oxalobacteraceae</taxon>
        <taxon>Telluria group</taxon>
        <taxon>Rugamonas</taxon>
    </lineage>
</organism>
<dbReference type="OrthoDB" id="5296580at2"/>
<sequence length="208" mass="22213">MTAPVPPRCPGAAAPAAAARRAARPRAAPGRAARGLWLAAALLALAGCSDSDVQEVRQWMKQVDGQAQVYVAPLSAPKTFIPFAYASGEAVDPFNPNKLLVELAKSANRGGGIKPDTERRKELLESYPLDTVKMVGTIEQGGVVYALLQVDRAVHQVRSGQHVGQNFGLVTGVSESVVSIKEIVQDATGDWVERMSRLELQESKEDGK</sequence>
<evidence type="ECO:0000313" key="1">
    <source>
        <dbReference type="EMBL" id="SFM71913.1"/>
    </source>
</evidence>
<gene>
    <name evidence="1" type="ORF">SAMN02982985_05078</name>
</gene>
<dbReference type="Gene3D" id="2.30.30.830">
    <property type="match status" value="1"/>
</dbReference>
<dbReference type="STRING" id="758825.SAMN02982985_05078"/>
<dbReference type="AlphaFoldDB" id="A0A1I4T5L9"/>
<dbReference type="EMBL" id="FOTW01000029">
    <property type="protein sequence ID" value="SFM71913.1"/>
    <property type="molecule type" value="Genomic_DNA"/>
</dbReference>
<accession>A0A1I4T5L9</accession>
<reference evidence="1 2" key="1">
    <citation type="submission" date="2016-10" db="EMBL/GenBank/DDBJ databases">
        <authorList>
            <person name="de Groot N.N."/>
        </authorList>
    </citation>
    <scope>NUCLEOTIDE SEQUENCE [LARGE SCALE GENOMIC DNA]</scope>
    <source>
        <strain evidence="1 2">ATCC 43154</strain>
    </source>
</reference>
<dbReference type="Pfam" id="PF04351">
    <property type="entry name" value="PilP"/>
    <property type="match status" value="1"/>
</dbReference>
<dbReference type="InterPro" id="IPR007446">
    <property type="entry name" value="PilP"/>
</dbReference>
<name>A0A1I4T5L9_9BURK</name>
<protein>
    <submittedName>
        <fullName evidence="1">Type IV pilus assembly protein PilP</fullName>
    </submittedName>
</protein>
<keyword evidence="2" id="KW-1185">Reference proteome</keyword>
<proteinExistence type="predicted"/>
<dbReference type="RefSeq" id="WP_093390486.1">
    <property type="nucleotide sequence ID" value="NZ_FOTW01000029.1"/>
</dbReference>
<dbReference type="Proteomes" id="UP000199470">
    <property type="component" value="Unassembled WGS sequence"/>
</dbReference>
<evidence type="ECO:0000313" key="2">
    <source>
        <dbReference type="Proteomes" id="UP000199470"/>
    </source>
</evidence>